<evidence type="ECO:0000259" key="2">
    <source>
        <dbReference type="Pfam" id="PF07995"/>
    </source>
</evidence>
<feature type="signal peptide" evidence="1">
    <location>
        <begin position="1"/>
        <end position="25"/>
    </location>
</feature>
<gene>
    <name evidence="3" type="ORF">H6P80_16355</name>
</gene>
<keyword evidence="1" id="KW-0732">Signal</keyword>
<dbReference type="RefSeq" id="WP_185802481.1">
    <property type="nucleotide sequence ID" value="NZ_JACJVJ010000003.1"/>
</dbReference>
<dbReference type="InterPro" id="IPR011041">
    <property type="entry name" value="Quinoprot_gluc/sorb_DH_b-prop"/>
</dbReference>
<name>A0A842I313_9SPHN</name>
<protein>
    <submittedName>
        <fullName evidence="3">PQQ-dependent sugar dehydrogenase</fullName>
    </submittedName>
</protein>
<comment type="caution">
    <text evidence="3">The sequence shown here is derived from an EMBL/GenBank/DDBJ whole genome shotgun (WGS) entry which is preliminary data.</text>
</comment>
<feature type="domain" description="Glucose/Sorbosone dehydrogenase" evidence="2">
    <location>
        <begin position="43"/>
        <end position="363"/>
    </location>
</feature>
<dbReference type="InterPro" id="IPR012938">
    <property type="entry name" value="Glc/Sorbosone_DH"/>
</dbReference>
<dbReference type="PROSITE" id="PS51257">
    <property type="entry name" value="PROKAR_LIPOPROTEIN"/>
    <property type="match status" value="1"/>
</dbReference>
<feature type="chain" id="PRO_5032759352" evidence="1">
    <location>
        <begin position="26"/>
        <end position="376"/>
    </location>
</feature>
<dbReference type="EMBL" id="JACJVJ010000003">
    <property type="protein sequence ID" value="MBC2779199.1"/>
    <property type="molecule type" value="Genomic_DNA"/>
</dbReference>
<evidence type="ECO:0000313" key="3">
    <source>
        <dbReference type="EMBL" id="MBC2779199.1"/>
    </source>
</evidence>
<proteinExistence type="predicted"/>
<organism evidence="3 4">
    <name type="scientific">Parasphingopyxis marina</name>
    <dbReference type="NCBI Taxonomy" id="2761622"/>
    <lineage>
        <taxon>Bacteria</taxon>
        <taxon>Pseudomonadati</taxon>
        <taxon>Pseudomonadota</taxon>
        <taxon>Alphaproteobacteria</taxon>
        <taxon>Sphingomonadales</taxon>
        <taxon>Sphingomonadaceae</taxon>
        <taxon>Parasphingopyxis</taxon>
    </lineage>
</organism>
<evidence type="ECO:0000313" key="4">
    <source>
        <dbReference type="Proteomes" id="UP000564378"/>
    </source>
</evidence>
<dbReference type="PANTHER" id="PTHR19328:SF75">
    <property type="entry name" value="ALDOSE SUGAR DEHYDROGENASE YLII"/>
    <property type="match status" value="1"/>
</dbReference>
<dbReference type="PANTHER" id="PTHR19328">
    <property type="entry name" value="HEDGEHOG-INTERACTING PROTEIN"/>
    <property type="match status" value="1"/>
</dbReference>
<dbReference type="Gene3D" id="2.120.10.30">
    <property type="entry name" value="TolB, C-terminal domain"/>
    <property type="match status" value="1"/>
</dbReference>
<dbReference type="Pfam" id="PF07995">
    <property type="entry name" value="GSDH"/>
    <property type="match status" value="1"/>
</dbReference>
<dbReference type="Proteomes" id="UP000564378">
    <property type="component" value="Unassembled WGS sequence"/>
</dbReference>
<dbReference type="InterPro" id="IPR011042">
    <property type="entry name" value="6-blade_b-propeller_TolB-like"/>
</dbReference>
<sequence>MRSLFSSLAITALIACSSGPNGVAAQTVDADTVFEVEEVAVFSEPWALAPLPDGRLLVTEKAGRMLLWSEGGEPLEIAGIPQVAYGGQGGLGDVVLHPGYAENGLVYFSYAEPVRDELRGAVVARGRLLLDGEPRLENVEIIWRQSPRIVSPGHFGHRIAFGPDGLLYISSGERMQQDPAQDLSNTLGTVVRLNDDGTTPEDNPFAGRGGVTTQIWSYGHRNPLGLAFAPDGRLWELEHGPAGGDELNLIEAGANYGWPTVSNGGNYDGRPIPGHDTRPEFRAPVISWTPVLAPGNMAFYSGAMFADWEGDILISGLRTDGIVRVDVEGDTAREAARYDLGQRIRAVMPGVDGAIWALGDQRDESRGVLFRLTPAS</sequence>
<keyword evidence="4" id="KW-1185">Reference proteome</keyword>
<evidence type="ECO:0000256" key="1">
    <source>
        <dbReference type="SAM" id="SignalP"/>
    </source>
</evidence>
<dbReference type="AlphaFoldDB" id="A0A842I313"/>
<dbReference type="SUPFAM" id="SSF50952">
    <property type="entry name" value="Soluble quinoprotein glucose dehydrogenase"/>
    <property type="match status" value="1"/>
</dbReference>
<reference evidence="3 4" key="1">
    <citation type="submission" date="2020-08" db="EMBL/GenBank/DDBJ databases">
        <title>Draft genome sequence of Parasphingopyxis sp. GrpM-11.</title>
        <authorList>
            <person name="Oh J."/>
            <person name="Roh D.-H."/>
        </authorList>
    </citation>
    <scope>NUCLEOTIDE SEQUENCE [LARGE SCALE GENOMIC DNA]</scope>
    <source>
        <strain evidence="3 4">GrpM-11</strain>
    </source>
</reference>
<accession>A0A842I313</accession>